<dbReference type="InterPro" id="IPR000515">
    <property type="entry name" value="MetI-like"/>
</dbReference>
<feature type="transmembrane region" description="Helical" evidence="9">
    <location>
        <begin position="247"/>
        <end position="268"/>
    </location>
</feature>
<keyword evidence="12" id="KW-1185">Reference proteome</keyword>
<dbReference type="Proteomes" id="UP001596122">
    <property type="component" value="Unassembled WGS sequence"/>
</dbReference>
<dbReference type="InterPro" id="IPR050901">
    <property type="entry name" value="BP-dep_ABC_trans_perm"/>
</dbReference>
<comment type="subcellular location">
    <subcellularLocation>
        <location evidence="1 9">Cell membrane</location>
        <topology evidence="1 9">Multi-pass membrane protein</topology>
    </subcellularLocation>
</comment>
<evidence type="ECO:0000256" key="6">
    <source>
        <dbReference type="ARBA" id="ARBA00022692"/>
    </source>
</evidence>
<evidence type="ECO:0000256" key="1">
    <source>
        <dbReference type="ARBA" id="ARBA00004651"/>
    </source>
</evidence>
<feature type="transmembrane region" description="Helical" evidence="9">
    <location>
        <begin position="69"/>
        <end position="95"/>
    </location>
</feature>
<evidence type="ECO:0000256" key="9">
    <source>
        <dbReference type="RuleBase" id="RU363032"/>
    </source>
</evidence>
<comment type="caution">
    <text evidence="11">The sequence shown here is derived from an EMBL/GenBank/DDBJ whole genome shotgun (WGS) entry which is preliminary data.</text>
</comment>
<evidence type="ECO:0000256" key="2">
    <source>
        <dbReference type="ARBA" id="ARBA00009047"/>
    </source>
</evidence>
<dbReference type="RefSeq" id="WP_340267605.1">
    <property type="nucleotide sequence ID" value="NZ_JBBEOG010000002.1"/>
</dbReference>
<evidence type="ECO:0000259" key="10">
    <source>
        <dbReference type="PROSITE" id="PS50928"/>
    </source>
</evidence>
<keyword evidence="4" id="KW-1003">Cell membrane</keyword>
<keyword evidence="8 9" id="KW-0472">Membrane</keyword>
<evidence type="ECO:0000256" key="4">
    <source>
        <dbReference type="ARBA" id="ARBA00022475"/>
    </source>
</evidence>
<dbReference type="InterPro" id="IPR035906">
    <property type="entry name" value="MetI-like_sf"/>
</dbReference>
<name>A0ABW0GLU0_9MICO</name>
<evidence type="ECO:0000256" key="8">
    <source>
        <dbReference type="ARBA" id="ARBA00023136"/>
    </source>
</evidence>
<dbReference type="PANTHER" id="PTHR32243:SF50">
    <property type="entry name" value="MALTOSE_MALTODEXTRIN TRANSPORT SYSTEM PERMEASE PROTEIN MALG"/>
    <property type="match status" value="1"/>
</dbReference>
<keyword evidence="7 9" id="KW-1133">Transmembrane helix</keyword>
<dbReference type="Gene3D" id="1.10.3720.10">
    <property type="entry name" value="MetI-like"/>
    <property type="match status" value="1"/>
</dbReference>
<evidence type="ECO:0000313" key="12">
    <source>
        <dbReference type="Proteomes" id="UP001596122"/>
    </source>
</evidence>
<feature type="domain" description="ABC transmembrane type-1" evidence="10">
    <location>
        <begin position="70"/>
        <end position="268"/>
    </location>
</feature>
<evidence type="ECO:0000256" key="5">
    <source>
        <dbReference type="ARBA" id="ARBA00022597"/>
    </source>
</evidence>
<feature type="transmembrane region" description="Helical" evidence="9">
    <location>
        <begin position="136"/>
        <end position="167"/>
    </location>
</feature>
<accession>A0ABW0GLU0</accession>
<proteinExistence type="inferred from homology"/>
<comment type="similarity">
    <text evidence="2">Belongs to the binding-protein-dependent transport system permease family. MalFG subfamily.</text>
</comment>
<sequence>MTKWFTDTGWRHLVALAVLVFALFPIVFVISASLNPAGTLTASNQLFSRIGTDNYEALFNTPVFPFPRWFLNTMFVAVATAVLQVFVACLAAYAFSRFRFAGRRIGLLGLLLIQMFPQILAAIAIFLLVFEIGNLFPAIGLGSTLGLVFVYMGGALGVSTFLIKGFFDTVPKELDEAMKVDGASHTRIFFTMILPLSAPVLAVVVLLAFITTLNEFLVASIILTAPEDLTLAVGLYGLVSNFLNAQWGFFAAGSLLGAIPAVLLFLWLQKYVVSGLTAGAGK</sequence>
<evidence type="ECO:0000313" key="11">
    <source>
        <dbReference type="EMBL" id="MFC5380814.1"/>
    </source>
</evidence>
<evidence type="ECO:0000256" key="7">
    <source>
        <dbReference type="ARBA" id="ARBA00022989"/>
    </source>
</evidence>
<protein>
    <submittedName>
        <fullName evidence="11">Sugar ABC transporter permease</fullName>
    </submittedName>
</protein>
<feature type="transmembrane region" description="Helical" evidence="9">
    <location>
        <begin position="12"/>
        <end position="34"/>
    </location>
</feature>
<evidence type="ECO:0000256" key="3">
    <source>
        <dbReference type="ARBA" id="ARBA00022448"/>
    </source>
</evidence>
<gene>
    <name evidence="11" type="ORF">ACFPJ6_08430</name>
</gene>
<dbReference type="SUPFAM" id="SSF161098">
    <property type="entry name" value="MetI-like"/>
    <property type="match status" value="1"/>
</dbReference>
<dbReference type="Pfam" id="PF00528">
    <property type="entry name" value="BPD_transp_1"/>
    <property type="match status" value="1"/>
</dbReference>
<organism evidence="11 12">
    <name type="scientific">Aquipuribacter nitratireducens</name>
    <dbReference type="NCBI Taxonomy" id="650104"/>
    <lineage>
        <taxon>Bacteria</taxon>
        <taxon>Bacillati</taxon>
        <taxon>Actinomycetota</taxon>
        <taxon>Actinomycetes</taxon>
        <taxon>Micrococcales</taxon>
        <taxon>Intrasporangiaceae</taxon>
        <taxon>Aquipuribacter</taxon>
    </lineage>
</organism>
<dbReference type="PANTHER" id="PTHR32243">
    <property type="entry name" value="MALTOSE TRANSPORT SYSTEM PERMEASE-RELATED"/>
    <property type="match status" value="1"/>
</dbReference>
<dbReference type="PROSITE" id="PS50928">
    <property type="entry name" value="ABC_TM1"/>
    <property type="match status" value="1"/>
</dbReference>
<dbReference type="CDD" id="cd06261">
    <property type="entry name" value="TM_PBP2"/>
    <property type="match status" value="1"/>
</dbReference>
<keyword evidence="6 9" id="KW-0812">Transmembrane</keyword>
<keyword evidence="5" id="KW-0762">Sugar transport</keyword>
<feature type="transmembrane region" description="Helical" evidence="9">
    <location>
        <begin position="107"/>
        <end position="130"/>
    </location>
</feature>
<feature type="transmembrane region" description="Helical" evidence="9">
    <location>
        <begin position="188"/>
        <end position="210"/>
    </location>
</feature>
<keyword evidence="3 9" id="KW-0813">Transport</keyword>
<dbReference type="EMBL" id="JBHSLD010000007">
    <property type="protein sequence ID" value="MFC5380814.1"/>
    <property type="molecule type" value="Genomic_DNA"/>
</dbReference>
<reference evidence="12" key="1">
    <citation type="journal article" date="2019" name="Int. J. Syst. Evol. Microbiol.">
        <title>The Global Catalogue of Microorganisms (GCM) 10K type strain sequencing project: providing services to taxonomists for standard genome sequencing and annotation.</title>
        <authorList>
            <consortium name="The Broad Institute Genomics Platform"/>
            <consortium name="The Broad Institute Genome Sequencing Center for Infectious Disease"/>
            <person name="Wu L."/>
            <person name="Ma J."/>
        </authorList>
    </citation>
    <scope>NUCLEOTIDE SEQUENCE [LARGE SCALE GENOMIC DNA]</scope>
    <source>
        <strain evidence="12">CCUG 43114</strain>
    </source>
</reference>